<reference evidence="1 3" key="1">
    <citation type="journal article" date="2008" name="Science">
        <title>The Physcomitrella genome reveals evolutionary insights into the conquest of land by plants.</title>
        <authorList>
            <person name="Rensing S."/>
            <person name="Lang D."/>
            <person name="Zimmer A."/>
            <person name="Terry A."/>
            <person name="Salamov A."/>
            <person name="Shapiro H."/>
            <person name="Nishiyama T."/>
            <person name="Perroud P.-F."/>
            <person name="Lindquist E."/>
            <person name="Kamisugi Y."/>
            <person name="Tanahashi T."/>
            <person name="Sakakibara K."/>
            <person name="Fujita T."/>
            <person name="Oishi K."/>
            <person name="Shin-I T."/>
            <person name="Kuroki Y."/>
            <person name="Toyoda A."/>
            <person name="Suzuki Y."/>
            <person name="Hashimoto A."/>
            <person name="Yamaguchi K."/>
            <person name="Sugano A."/>
            <person name="Kohara Y."/>
            <person name="Fujiyama A."/>
            <person name="Anterola A."/>
            <person name="Aoki S."/>
            <person name="Ashton N."/>
            <person name="Barbazuk W.B."/>
            <person name="Barker E."/>
            <person name="Bennetzen J."/>
            <person name="Bezanilla M."/>
            <person name="Blankenship R."/>
            <person name="Cho S.H."/>
            <person name="Dutcher S."/>
            <person name="Estelle M."/>
            <person name="Fawcett J.A."/>
            <person name="Gundlach H."/>
            <person name="Hanada K."/>
            <person name="Heyl A."/>
            <person name="Hicks K.A."/>
            <person name="Hugh J."/>
            <person name="Lohr M."/>
            <person name="Mayer K."/>
            <person name="Melkozernov A."/>
            <person name="Murata T."/>
            <person name="Nelson D."/>
            <person name="Pils B."/>
            <person name="Prigge M."/>
            <person name="Reiss B."/>
            <person name="Renner T."/>
            <person name="Rombauts S."/>
            <person name="Rushton P."/>
            <person name="Sanderfoot A."/>
            <person name="Schween G."/>
            <person name="Shiu S.-H."/>
            <person name="Stueber K."/>
            <person name="Theodoulou F.L."/>
            <person name="Tu H."/>
            <person name="Van de Peer Y."/>
            <person name="Verrier P.J."/>
            <person name="Waters E."/>
            <person name="Wood A."/>
            <person name="Yang L."/>
            <person name="Cove D."/>
            <person name="Cuming A."/>
            <person name="Hasebe M."/>
            <person name="Lucas S."/>
            <person name="Mishler D.B."/>
            <person name="Reski R."/>
            <person name="Grigoriev I."/>
            <person name="Quatrano R.S."/>
            <person name="Boore J.L."/>
        </authorList>
    </citation>
    <scope>NUCLEOTIDE SEQUENCE [LARGE SCALE GENOMIC DNA]</scope>
    <source>
        <strain evidence="2 3">cv. Gransden 2004</strain>
    </source>
</reference>
<evidence type="ECO:0000313" key="3">
    <source>
        <dbReference type="Proteomes" id="UP000006727"/>
    </source>
</evidence>
<dbReference type="AlphaFoldDB" id="A9TQ99"/>
<sequence length="237" mass="26165">MLLISISGGKKLPCKKLNSVPPPANRRSPLCVIGYENLTRRTAMPTFEVVRGFFFEGAEPKYYTRKERHNTRTVLTLHARPPLRSYHAHSSRTDSEPHLDFRGTNESNCGESTAVSLLLRGIYEHHVCRATTSVGCGESDPTYSVFRLFLSCGTCRGGGVCGEGFELGQSFAVYRWGEDVKNSVFSLGAEEDAIDILEYNWYNTELLSGAATCLSECRKWGPGKGVLGMMSFFAGAL</sequence>
<dbReference type="InParanoid" id="A9TQ99"/>
<dbReference type="EMBL" id="ABEU02000021">
    <property type="protein sequence ID" value="PNR31418.1"/>
    <property type="molecule type" value="Genomic_DNA"/>
</dbReference>
<evidence type="ECO:0000313" key="2">
    <source>
        <dbReference type="EnsemblPlants" id="PAC:32916755.CDS.1"/>
    </source>
</evidence>
<dbReference type="PaxDb" id="3218-PP1S286_57V6.1"/>
<keyword evidence="3" id="KW-1185">Reference proteome</keyword>
<reference evidence="1 3" key="2">
    <citation type="journal article" date="2018" name="Plant J.">
        <title>The Physcomitrella patens chromosome-scale assembly reveals moss genome structure and evolution.</title>
        <authorList>
            <person name="Lang D."/>
            <person name="Ullrich K.K."/>
            <person name="Murat F."/>
            <person name="Fuchs J."/>
            <person name="Jenkins J."/>
            <person name="Haas F.B."/>
            <person name="Piednoel M."/>
            <person name="Gundlach H."/>
            <person name="Van Bel M."/>
            <person name="Meyberg R."/>
            <person name="Vives C."/>
            <person name="Morata J."/>
            <person name="Symeonidi A."/>
            <person name="Hiss M."/>
            <person name="Muchero W."/>
            <person name="Kamisugi Y."/>
            <person name="Saleh O."/>
            <person name="Blanc G."/>
            <person name="Decker E.L."/>
            <person name="van Gessel N."/>
            <person name="Grimwood J."/>
            <person name="Hayes R.D."/>
            <person name="Graham S.W."/>
            <person name="Gunter L.E."/>
            <person name="McDaniel S.F."/>
            <person name="Hoernstein S.N.W."/>
            <person name="Larsson A."/>
            <person name="Li F.W."/>
            <person name="Perroud P.F."/>
            <person name="Phillips J."/>
            <person name="Ranjan P."/>
            <person name="Rokshar D.S."/>
            <person name="Rothfels C.J."/>
            <person name="Schneider L."/>
            <person name="Shu S."/>
            <person name="Stevenson D.W."/>
            <person name="Thummler F."/>
            <person name="Tillich M."/>
            <person name="Villarreal Aguilar J.C."/>
            <person name="Widiez T."/>
            <person name="Wong G.K."/>
            <person name="Wymore A."/>
            <person name="Zhang Y."/>
            <person name="Zimmer A.D."/>
            <person name="Quatrano R.S."/>
            <person name="Mayer K.F.X."/>
            <person name="Goodstein D."/>
            <person name="Casacuberta J.M."/>
            <person name="Vandepoele K."/>
            <person name="Reski R."/>
            <person name="Cuming A.C."/>
            <person name="Tuskan G.A."/>
            <person name="Maumus F."/>
            <person name="Salse J."/>
            <person name="Schmutz J."/>
            <person name="Rensing S.A."/>
        </authorList>
    </citation>
    <scope>NUCLEOTIDE SEQUENCE [LARGE SCALE GENOMIC DNA]</scope>
    <source>
        <strain evidence="2 3">cv. Gransden 2004</strain>
    </source>
</reference>
<name>A9TQ99_PHYPA</name>
<dbReference type="Gramene" id="Pp3c21_170V3.1">
    <property type="protein sequence ID" value="PAC:32916755.CDS.1"/>
    <property type="gene ID" value="Pp3c21_170"/>
</dbReference>
<dbReference type="EnsemblPlants" id="Pp3c21_170V3.2">
    <property type="protein sequence ID" value="PAC:32916756.CDS.1"/>
    <property type="gene ID" value="Pp3c21_170"/>
</dbReference>
<evidence type="ECO:0000313" key="1">
    <source>
        <dbReference type="EMBL" id="PNR31418.1"/>
    </source>
</evidence>
<dbReference type="Proteomes" id="UP000006727">
    <property type="component" value="Chromosome 21"/>
</dbReference>
<accession>A9TQ99</accession>
<protein>
    <submittedName>
        <fullName evidence="1 2">Uncharacterized protein</fullName>
    </submittedName>
</protein>
<dbReference type="HOGENOM" id="CLU_1172352_0_0_1"/>
<reference evidence="2" key="3">
    <citation type="submission" date="2020-12" db="UniProtKB">
        <authorList>
            <consortium name="EnsemblPlants"/>
        </authorList>
    </citation>
    <scope>IDENTIFICATION</scope>
</reference>
<gene>
    <name evidence="1" type="ORF">PHYPA_025539</name>
</gene>
<proteinExistence type="predicted"/>
<dbReference type="EnsemblPlants" id="Pp3c21_170V3.1">
    <property type="protein sequence ID" value="PAC:32916755.CDS.1"/>
    <property type="gene ID" value="Pp3c21_170"/>
</dbReference>
<organism evidence="1">
    <name type="scientific">Physcomitrium patens</name>
    <name type="common">Spreading-leaved earth moss</name>
    <name type="synonym">Physcomitrella patens</name>
    <dbReference type="NCBI Taxonomy" id="3218"/>
    <lineage>
        <taxon>Eukaryota</taxon>
        <taxon>Viridiplantae</taxon>
        <taxon>Streptophyta</taxon>
        <taxon>Embryophyta</taxon>
        <taxon>Bryophyta</taxon>
        <taxon>Bryophytina</taxon>
        <taxon>Bryopsida</taxon>
        <taxon>Funariidae</taxon>
        <taxon>Funariales</taxon>
        <taxon>Funariaceae</taxon>
        <taxon>Physcomitrium</taxon>
    </lineage>
</organism>
<dbReference type="Gramene" id="Pp3c21_170V3.2">
    <property type="protein sequence ID" value="PAC:32916756.CDS.1"/>
    <property type="gene ID" value="Pp3c21_170"/>
</dbReference>